<organism evidence="2">
    <name type="scientific">marine metagenome</name>
    <dbReference type="NCBI Taxonomy" id="408172"/>
    <lineage>
        <taxon>unclassified sequences</taxon>
        <taxon>metagenomes</taxon>
        <taxon>ecological metagenomes</taxon>
    </lineage>
</organism>
<gene>
    <name evidence="2" type="ORF">METZ01_LOCUS369566</name>
</gene>
<reference evidence="2" key="1">
    <citation type="submission" date="2018-05" db="EMBL/GenBank/DDBJ databases">
        <authorList>
            <person name="Lanie J.A."/>
            <person name="Ng W.-L."/>
            <person name="Kazmierczak K.M."/>
            <person name="Andrzejewski T.M."/>
            <person name="Davidsen T.M."/>
            <person name="Wayne K.J."/>
            <person name="Tettelin H."/>
            <person name="Glass J.I."/>
            <person name="Rusch D."/>
            <person name="Podicherti R."/>
            <person name="Tsui H.-C.T."/>
            <person name="Winkler M.E."/>
        </authorList>
    </citation>
    <scope>NUCLEOTIDE SEQUENCE</scope>
</reference>
<keyword evidence="1" id="KW-0812">Transmembrane</keyword>
<dbReference type="EMBL" id="UINC01133649">
    <property type="protein sequence ID" value="SVD16712.1"/>
    <property type="molecule type" value="Genomic_DNA"/>
</dbReference>
<dbReference type="AlphaFoldDB" id="A0A382T4I0"/>
<name>A0A382T4I0_9ZZZZ</name>
<evidence type="ECO:0000313" key="2">
    <source>
        <dbReference type="EMBL" id="SVD16712.1"/>
    </source>
</evidence>
<sequence>MPSSSPDPYETLEREPRSSAWVWLGYLVLYAIAIPWYWPVGFRGPLILGLPTWVAVTLMAVVALALWTNLVIRRCWIDWGDETEDAAGE</sequence>
<feature type="transmembrane region" description="Helical" evidence="1">
    <location>
        <begin position="20"/>
        <end position="38"/>
    </location>
</feature>
<keyword evidence="1" id="KW-1133">Transmembrane helix</keyword>
<evidence type="ECO:0000256" key="1">
    <source>
        <dbReference type="SAM" id="Phobius"/>
    </source>
</evidence>
<protein>
    <submittedName>
        <fullName evidence="2">Uncharacterized protein</fullName>
    </submittedName>
</protein>
<proteinExistence type="predicted"/>
<feature type="transmembrane region" description="Helical" evidence="1">
    <location>
        <begin position="50"/>
        <end position="72"/>
    </location>
</feature>
<accession>A0A382T4I0</accession>
<keyword evidence="1" id="KW-0472">Membrane</keyword>